<dbReference type="RefSeq" id="WP_008518445.1">
    <property type="nucleotide sequence ID" value="NZ_ACJM01000018.1"/>
</dbReference>
<dbReference type="Pfam" id="PF02353">
    <property type="entry name" value="CMAS"/>
    <property type="match status" value="1"/>
</dbReference>
<sequence length="418" mass="48471">MSTGAIKEKIEQGQAQLQKSCYQMVFSRMKGIPFEVKYWDGSIEFYGDETSRTANPAFRLIFREELPLQEMLADPKVRFGEAYMQGKIDVEGDLRDVFRLAVDNEEAFSEDLHALLKGFLDRQKQTSKDAQVEGVRYHYDLGNDFFRLWLDDTMSYSCAYFRSPEDTLHQAQLQKIDHTLSKLNLKEGEKLLDIGSGWGWLIIRAAKQYGVKAMGVTLSEEQLKETQRRIDSEGLNDKVSVRLVDYRELAKEKQTFDKVVSVGMFEHVGKENIPEYFKAIKSMLKPGGLSLLHTITRPREGATNPWLEKYIFPWGYIPSFREVAWELPEHGFHLLDAESLRMHYAMTTDCWARNYERVTDSVKERYGEEFVRMWRLYLTGCSVSFERTGLDIHQLLFSNGLNNKMPLTREYLYGGQAG</sequence>
<proteinExistence type="inferred from homology"/>
<gene>
    <name evidence="8" type="ORF">DealDRAFT_2752</name>
</gene>
<keyword evidence="4" id="KW-0949">S-adenosyl-L-methionine</keyword>
<dbReference type="PIRSF" id="PIRSF003085">
    <property type="entry name" value="CMAS"/>
    <property type="match status" value="1"/>
</dbReference>
<keyword evidence="5" id="KW-0443">Lipid metabolism</keyword>
<feature type="domain" description="DUF7884" evidence="7">
    <location>
        <begin position="21"/>
        <end position="110"/>
    </location>
</feature>
<comment type="caution">
    <text evidence="8">The sequence shown here is derived from an EMBL/GenBank/DDBJ whole genome shotgun (WGS) entry which is preliminary data.</text>
</comment>
<evidence type="ECO:0000256" key="2">
    <source>
        <dbReference type="ARBA" id="ARBA00022603"/>
    </source>
</evidence>
<evidence type="ECO:0000313" key="8">
    <source>
        <dbReference type="EMBL" id="EEG76407.1"/>
    </source>
</evidence>
<dbReference type="GO" id="GO:0032259">
    <property type="term" value="P:methylation"/>
    <property type="evidence" value="ECO:0007669"/>
    <property type="project" value="UniProtKB-KW"/>
</dbReference>
<dbReference type="Pfam" id="PF25371">
    <property type="entry name" value="DUF7884"/>
    <property type="match status" value="1"/>
</dbReference>
<dbReference type="InterPro" id="IPR029063">
    <property type="entry name" value="SAM-dependent_MTases_sf"/>
</dbReference>
<organism evidence="8 9">
    <name type="scientific">Dethiobacter alkaliphilus AHT 1</name>
    <dbReference type="NCBI Taxonomy" id="555088"/>
    <lineage>
        <taxon>Bacteria</taxon>
        <taxon>Bacillati</taxon>
        <taxon>Bacillota</taxon>
        <taxon>Dethiobacteria</taxon>
        <taxon>Dethiobacterales</taxon>
        <taxon>Dethiobacteraceae</taxon>
        <taxon>Dethiobacter</taxon>
    </lineage>
</organism>
<dbReference type="GO" id="GO:0008610">
    <property type="term" value="P:lipid biosynthetic process"/>
    <property type="evidence" value="ECO:0007669"/>
    <property type="project" value="InterPro"/>
</dbReference>
<keyword evidence="2 8" id="KW-0489">Methyltransferase</keyword>
<evidence type="ECO:0000256" key="4">
    <source>
        <dbReference type="ARBA" id="ARBA00022691"/>
    </source>
</evidence>
<dbReference type="STRING" id="555088.DealDRAFT_2752"/>
<dbReference type="EMBL" id="ACJM01000018">
    <property type="protein sequence ID" value="EEG76407.1"/>
    <property type="molecule type" value="Genomic_DNA"/>
</dbReference>
<dbReference type="PANTHER" id="PTHR43667">
    <property type="entry name" value="CYCLOPROPANE-FATTY-ACYL-PHOSPHOLIPID SYNTHASE"/>
    <property type="match status" value="1"/>
</dbReference>
<evidence type="ECO:0000259" key="7">
    <source>
        <dbReference type="Pfam" id="PF25371"/>
    </source>
</evidence>
<dbReference type="InterPro" id="IPR050723">
    <property type="entry name" value="CFA/CMAS"/>
</dbReference>
<name>C0GJU9_DETAL</name>
<dbReference type="CDD" id="cd02440">
    <property type="entry name" value="AdoMet_MTases"/>
    <property type="match status" value="1"/>
</dbReference>
<dbReference type="Gene3D" id="3.40.50.150">
    <property type="entry name" value="Vaccinia Virus protein VP39"/>
    <property type="match status" value="1"/>
</dbReference>
<comment type="similarity">
    <text evidence="1">Belongs to the CFA/CMAS family.</text>
</comment>
<protein>
    <submittedName>
        <fullName evidence="8">Cyclopropane-fatty-acyl-phospholipid synthase</fullName>
        <ecNumber evidence="8">2.1.1.79</ecNumber>
    </submittedName>
</protein>
<evidence type="ECO:0000256" key="3">
    <source>
        <dbReference type="ARBA" id="ARBA00022679"/>
    </source>
</evidence>
<evidence type="ECO:0000256" key="6">
    <source>
        <dbReference type="PIRSR" id="PIRSR003085-1"/>
    </source>
</evidence>
<keyword evidence="3 8" id="KW-0808">Transferase</keyword>
<feature type="active site" evidence="6">
    <location>
        <position position="381"/>
    </location>
</feature>
<reference evidence="8 9" key="1">
    <citation type="submission" date="2009-02" db="EMBL/GenBank/DDBJ databases">
        <title>Sequencing of the draft genome and assembly of Dethiobacter alkaliphilus AHT 1.</title>
        <authorList>
            <consortium name="US DOE Joint Genome Institute (JGI-PGF)"/>
            <person name="Lucas S."/>
            <person name="Copeland A."/>
            <person name="Lapidus A."/>
            <person name="Glavina del Rio T."/>
            <person name="Dalin E."/>
            <person name="Tice H."/>
            <person name="Bruce D."/>
            <person name="Goodwin L."/>
            <person name="Pitluck S."/>
            <person name="Larimer F."/>
            <person name="Land M.L."/>
            <person name="Hauser L."/>
            <person name="Muyzer G."/>
        </authorList>
    </citation>
    <scope>NUCLEOTIDE SEQUENCE [LARGE SCALE GENOMIC DNA]</scope>
    <source>
        <strain evidence="8 9">AHT 1</strain>
    </source>
</reference>
<dbReference type="InterPro" id="IPR057206">
    <property type="entry name" value="DUF7884"/>
</dbReference>
<dbReference type="GO" id="GO:0008825">
    <property type="term" value="F:cyclopropane-fatty-acyl-phospholipid synthase activity"/>
    <property type="evidence" value="ECO:0007669"/>
    <property type="project" value="UniProtKB-EC"/>
</dbReference>
<dbReference type="PANTHER" id="PTHR43667:SF1">
    <property type="entry name" value="CYCLOPROPANE-FATTY-ACYL-PHOSPHOLIPID SYNTHASE"/>
    <property type="match status" value="1"/>
</dbReference>
<dbReference type="eggNOG" id="COG2230">
    <property type="taxonomic scope" value="Bacteria"/>
</dbReference>
<dbReference type="SUPFAM" id="SSF53335">
    <property type="entry name" value="S-adenosyl-L-methionine-dependent methyltransferases"/>
    <property type="match status" value="1"/>
</dbReference>
<evidence type="ECO:0000313" key="9">
    <source>
        <dbReference type="Proteomes" id="UP000006443"/>
    </source>
</evidence>
<dbReference type="AlphaFoldDB" id="C0GJU9"/>
<keyword evidence="9" id="KW-1185">Reference proteome</keyword>
<dbReference type="InterPro" id="IPR003333">
    <property type="entry name" value="CMAS"/>
</dbReference>
<dbReference type="Proteomes" id="UP000006443">
    <property type="component" value="Unassembled WGS sequence"/>
</dbReference>
<dbReference type="EC" id="2.1.1.79" evidence="8"/>
<accession>C0GJU9</accession>
<evidence type="ECO:0000256" key="1">
    <source>
        <dbReference type="ARBA" id="ARBA00010815"/>
    </source>
</evidence>
<evidence type="ECO:0000256" key="5">
    <source>
        <dbReference type="ARBA" id="ARBA00023098"/>
    </source>
</evidence>